<dbReference type="SUPFAM" id="SSF49354">
    <property type="entry name" value="PapD-like"/>
    <property type="match status" value="1"/>
</dbReference>
<dbReference type="Gene3D" id="2.60.40.10">
    <property type="entry name" value="Immunoglobulins"/>
    <property type="match status" value="2"/>
</dbReference>
<evidence type="ECO:0000256" key="2">
    <source>
        <dbReference type="ARBA" id="ARBA00007399"/>
    </source>
</evidence>
<evidence type="ECO:0000256" key="7">
    <source>
        <dbReference type="RuleBase" id="RU003918"/>
    </source>
</evidence>
<dbReference type="AlphaFoldDB" id="A0A759K532"/>
<dbReference type="InterPro" id="IPR018046">
    <property type="entry name" value="Pili_assmbl_chaperone_CS"/>
</dbReference>
<dbReference type="InterPro" id="IPR016148">
    <property type="entry name" value="Pili_assmbl_chaperone_C"/>
</dbReference>
<reference evidence="10" key="2">
    <citation type="submission" date="2020-02" db="EMBL/GenBank/DDBJ databases">
        <authorList>
            <consortium name="NCBI Pathogen Detection Project"/>
        </authorList>
    </citation>
    <scope>NUCLEOTIDE SEQUENCE</scope>
    <source>
        <strain evidence="10">MA.CK_98/00011463</strain>
    </source>
</reference>
<gene>
    <name evidence="10" type="ORF">G8V93_004893</name>
</gene>
<dbReference type="PROSITE" id="PS00635">
    <property type="entry name" value="PILI_CHAPERONE"/>
    <property type="match status" value="1"/>
</dbReference>
<dbReference type="InterPro" id="IPR013783">
    <property type="entry name" value="Ig-like_fold"/>
</dbReference>
<dbReference type="PANTHER" id="PTHR30251:SF9">
    <property type="entry name" value="CHAPERONE PROTEIN CAF1M"/>
    <property type="match status" value="1"/>
</dbReference>
<evidence type="ECO:0000256" key="1">
    <source>
        <dbReference type="ARBA" id="ARBA00004418"/>
    </source>
</evidence>
<feature type="non-terminal residue" evidence="10">
    <location>
        <position position="1"/>
    </location>
</feature>
<organism evidence="10">
    <name type="scientific">Salmonella enterica</name>
    <name type="common">Salmonella choleraesuis</name>
    <dbReference type="NCBI Taxonomy" id="28901"/>
    <lineage>
        <taxon>Bacteria</taxon>
        <taxon>Pseudomonadati</taxon>
        <taxon>Pseudomonadota</taxon>
        <taxon>Gammaproteobacteria</taxon>
        <taxon>Enterobacterales</taxon>
        <taxon>Enterobacteriaceae</taxon>
        <taxon>Salmonella</taxon>
    </lineage>
</organism>
<comment type="subcellular location">
    <subcellularLocation>
        <location evidence="1 7">Periplasm</location>
    </subcellularLocation>
</comment>
<evidence type="ECO:0000256" key="6">
    <source>
        <dbReference type="ARBA" id="ARBA00023319"/>
    </source>
</evidence>
<keyword evidence="3" id="KW-0732">Signal</keyword>
<dbReference type="Pfam" id="PF00345">
    <property type="entry name" value="PapD_N"/>
    <property type="match status" value="1"/>
</dbReference>
<dbReference type="GO" id="GO:0071555">
    <property type="term" value="P:cell wall organization"/>
    <property type="evidence" value="ECO:0007669"/>
    <property type="project" value="InterPro"/>
</dbReference>
<evidence type="ECO:0000256" key="4">
    <source>
        <dbReference type="ARBA" id="ARBA00022764"/>
    </source>
</evidence>
<dbReference type="PANTHER" id="PTHR30251">
    <property type="entry name" value="PILUS ASSEMBLY CHAPERONE"/>
    <property type="match status" value="1"/>
</dbReference>
<evidence type="ECO:0000256" key="5">
    <source>
        <dbReference type="ARBA" id="ARBA00023186"/>
    </source>
</evidence>
<dbReference type="Pfam" id="PF02753">
    <property type="entry name" value="PapD_C"/>
    <property type="match status" value="1"/>
</dbReference>
<evidence type="ECO:0000313" key="10">
    <source>
        <dbReference type="EMBL" id="HAG1883275.1"/>
    </source>
</evidence>
<accession>A0A759K532</accession>
<evidence type="ECO:0000259" key="8">
    <source>
        <dbReference type="Pfam" id="PF00345"/>
    </source>
</evidence>
<keyword evidence="4" id="KW-0574">Periplasm</keyword>
<feature type="domain" description="Pili assembly chaperone C-terminal" evidence="9">
    <location>
        <begin position="126"/>
        <end position="181"/>
    </location>
</feature>
<reference evidence="10" key="1">
    <citation type="journal article" date="2018" name="Genome Biol.">
        <title>SKESA: strategic k-mer extension for scrupulous assemblies.</title>
        <authorList>
            <person name="Souvorov A."/>
            <person name="Agarwala R."/>
            <person name="Lipman D.J."/>
        </authorList>
    </citation>
    <scope>NUCLEOTIDE SEQUENCE</scope>
    <source>
        <strain evidence="10">MA.CK_98/00011463</strain>
    </source>
</reference>
<evidence type="ECO:0000256" key="3">
    <source>
        <dbReference type="ARBA" id="ARBA00022729"/>
    </source>
</evidence>
<feature type="domain" description="Pili assembly chaperone N-terminal" evidence="8">
    <location>
        <begin position="1"/>
        <end position="104"/>
    </location>
</feature>
<dbReference type="PRINTS" id="PR00969">
    <property type="entry name" value="CHAPERONPILI"/>
</dbReference>
<comment type="similarity">
    <text evidence="2 7">Belongs to the periplasmic pilus chaperone family.</text>
</comment>
<sequence length="194" mass="21658">ETTVSVLNPEKSGVYLIQSWVDGGQKSDRSPFIVTPPLFRINPGEENILRIVRTGGFLPENRESVFWLNVKSIPAMDSRAPDENRLQLVVKSRLKLFYRPSGLKGDPETAYRKLQIARHGSTLVMRNPTPYFVTLFSLKVNGHEVRDADLVPPEGQVSYRLASPPAGTVTWQAINDYGGISQSESRRFEGDAGE</sequence>
<dbReference type="EMBL" id="DAAXOF010000052">
    <property type="protein sequence ID" value="HAG1883275.1"/>
    <property type="molecule type" value="Genomic_DNA"/>
</dbReference>
<keyword evidence="5 7" id="KW-0143">Chaperone</keyword>
<protein>
    <submittedName>
        <fullName evidence="10">Molecular chaperone</fullName>
    </submittedName>
</protein>
<keyword evidence="6" id="KW-0393">Immunoglobulin domain</keyword>
<dbReference type="InterPro" id="IPR001829">
    <property type="entry name" value="Pili_assmbl_chaperone_bac"/>
</dbReference>
<proteinExistence type="inferred from homology"/>
<comment type="caution">
    <text evidence="10">The sequence shown here is derived from an EMBL/GenBank/DDBJ whole genome shotgun (WGS) entry which is preliminary data.</text>
</comment>
<dbReference type="InterPro" id="IPR036316">
    <property type="entry name" value="Pili_assmbl_chap_C_dom_sf"/>
</dbReference>
<evidence type="ECO:0000259" key="9">
    <source>
        <dbReference type="Pfam" id="PF02753"/>
    </source>
</evidence>
<dbReference type="InterPro" id="IPR008962">
    <property type="entry name" value="PapD-like_sf"/>
</dbReference>
<dbReference type="InterPro" id="IPR016147">
    <property type="entry name" value="Pili_assmbl_chaperone_N"/>
</dbReference>
<dbReference type="SUPFAM" id="SSF49584">
    <property type="entry name" value="Periplasmic chaperone C-domain"/>
    <property type="match status" value="1"/>
</dbReference>
<dbReference type="GO" id="GO:0030288">
    <property type="term" value="C:outer membrane-bounded periplasmic space"/>
    <property type="evidence" value="ECO:0007669"/>
    <property type="project" value="InterPro"/>
</dbReference>
<name>A0A759K532_SALER</name>
<dbReference type="InterPro" id="IPR050643">
    <property type="entry name" value="Periplasmic_pilus_chap"/>
</dbReference>